<reference evidence="1" key="1">
    <citation type="submission" date="2020-11" db="EMBL/GenBank/DDBJ databases">
        <authorList>
            <person name="Tran Van P."/>
        </authorList>
    </citation>
    <scope>NUCLEOTIDE SEQUENCE</scope>
</reference>
<protein>
    <submittedName>
        <fullName evidence="1">Uncharacterized protein</fullName>
    </submittedName>
</protein>
<dbReference type="AlphaFoldDB" id="A0A7R8VS88"/>
<name>A0A7R8VS88_TIMDO</name>
<organism evidence="1">
    <name type="scientific">Timema douglasi</name>
    <name type="common">Walking stick</name>
    <dbReference type="NCBI Taxonomy" id="61478"/>
    <lineage>
        <taxon>Eukaryota</taxon>
        <taxon>Metazoa</taxon>
        <taxon>Ecdysozoa</taxon>
        <taxon>Arthropoda</taxon>
        <taxon>Hexapoda</taxon>
        <taxon>Insecta</taxon>
        <taxon>Pterygota</taxon>
        <taxon>Neoptera</taxon>
        <taxon>Polyneoptera</taxon>
        <taxon>Phasmatodea</taxon>
        <taxon>Timematodea</taxon>
        <taxon>Timematoidea</taxon>
        <taxon>Timematidae</taxon>
        <taxon>Timema</taxon>
    </lineage>
</organism>
<dbReference type="EMBL" id="OA570916">
    <property type="protein sequence ID" value="CAD7203647.1"/>
    <property type="molecule type" value="Genomic_DNA"/>
</dbReference>
<gene>
    <name evidence="1" type="ORF">TDIB3V08_LOCUS9814</name>
</gene>
<evidence type="ECO:0000313" key="1">
    <source>
        <dbReference type="EMBL" id="CAD7203647.1"/>
    </source>
</evidence>
<sequence length="228" mass="25035">MGDLGYRHIYTNEAAMRIVELRENIVNKNKDLRDIIDVTSSSGMPSNSVSTLALLSSLLAAALCGATAEAPRGTLMAQSEDGILLPASMNDLDDLSVVEEDFEQVSRGRDPTVGGNKEQSLSSLYQLLQAALHQNQLQQQQGRRLEEAGSETLYPVLPAAVPLIRQPDGLNKDEDKRGSYMSLCHFKICNMGRKRNLRGTFWPRISSFTCVRKSSTAPGHNLSLKSDN</sequence>
<proteinExistence type="predicted"/>
<accession>A0A7R8VS88</accession>